<keyword evidence="1" id="KW-0732">Signal</keyword>
<organism evidence="3 4">
    <name type="scientific">Desulfocurvibacter africanus subsp. africanus str. Walvis Bay</name>
    <dbReference type="NCBI Taxonomy" id="690850"/>
    <lineage>
        <taxon>Bacteria</taxon>
        <taxon>Pseudomonadati</taxon>
        <taxon>Thermodesulfobacteriota</taxon>
        <taxon>Desulfovibrionia</taxon>
        <taxon>Desulfovibrionales</taxon>
        <taxon>Desulfovibrionaceae</taxon>
        <taxon>Desulfocurvibacter</taxon>
    </lineage>
</organism>
<keyword evidence="4" id="KW-1185">Reference proteome</keyword>
<feature type="chain" id="PRO_5003303421" description="DUF362 domain-containing protein" evidence="1">
    <location>
        <begin position="28"/>
        <end position="306"/>
    </location>
</feature>
<protein>
    <recommendedName>
        <fullName evidence="2">DUF362 domain-containing protein</fullName>
    </recommendedName>
</protein>
<dbReference type="InterPro" id="IPR007160">
    <property type="entry name" value="DUF362"/>
</dbReference>
<dbReference type="RefSeq" id="WP_014261188.1">
    <property type="nucleotide sequence ID" value="NC_016629.1"/>
</dbReference>
<proteinExistence type="predicted"/>
<dbReference type="AlphaFoldDB" id="F3Z3U8"/>
<evidence type="ECO:0000259" key="2">
    <source>
        <dbReference type="Pfam" id="PF04015"/>
    </source>
</evidence>
<dbReference type="KEGG" id="daf:Desaf_3273"/>
<accession>F3Z3U8</accession>
<dbReference type="eggNOG" id="COG2006">
    <property type="taxonomic scope" value="Bacteria"/>
</dbReference>
<feature type="signal peptide" evidence="1">
    <location>
        <begin position="1"/>
        <end position="27"/>
    </location>
</feature>
<dbReference type="Pfam" id="PF04015">
    <property type="entry name" value="DUF362"/>
    <property type="match status" value="1"/>
</dbReference>
<evidence type="ECO:0000256" key="1">
    <source>
        <dbReference type="SAM" id="SignalP"/>
    </source>
</evidence>
<feature type="domain" description="DUF362" evidence="2">
    <location>
        <begin position="69"/>
        <end position="265"/>
    </location>
</feature>
<sequence precursor="true">MKRRDFLKYQLHGALWLAAGASGLVSAESLFAEAAPDVAVVKGAPGAATRAAVELLGGMKAFVKPGQRVVIKPNMSFPHPVERGSNTHPEVVTALAAMCKEAGASRVLVLDHPLSSAERCLEQSGIREACQAIEEDMVHAFTSPSFYREADIPKGEDMKRNQVMRDVLEADVLIAAPTAKSHSSAGVSLSLKGMMGLILDRGVMHGRHELDEAIVDLASLLKADLTVIDSSYVLTTGGPSGPGKVVKADTVIASRDMVAADATCVASFEWYGRTFKPQQVNHIRRAAERGLGRLDIENLRTRTLTL</sequence>
<evidence type="ECO:0000313" key="3">
    <source>
        <dbReference type="EMBL" id="EGJ51563.1"/>
    </source>
</evidence>
<name>F3Z3U8_DESAF</name>
<gene>
    <name evidence="3" type="ORF">Desaf_3273</name>
</gene>
<dbReference type="EMBL" id="CP003221">
    <property type="protein sequence ID" value="EGJ51563.1"/>
    <property type="molecule type" value="Genomic_DNA"/>
</dbReference>
<dbReference type="HOGENOM" id="CLU_044970_0_0_7"/>
<dbReference type="Proteomes" id="UP000007844">
    <property type="component" value="Chromosome"/>
</dbReference>
<evidence type="ECO:0000313" key="4">
    <source>
        <dbReference type="Proteomes" id="UP000007844"/>
    </source>
</evidence>
<dbReference type="STRING" id="690850.Desaf_3273"/>
<reference evidence="3 4" key="1">
    <citation type="journal article" date="2011" name="J. Bacteriol.">
        <title>Genome sequence of the mercury-methylating and pleomorphic Desulfovibrio africanus Strain Walvis Bay.</title>
        <authorList>
            <person name="Brown S.D."/>
            <person name="Wall J.D."/>
            <person name="Kucken A.M."/>
            <person name="Gilmour C.C."/>
            <person name="Podar M."/>
            <person name="Brandt C.C."/>
            <person name="Teshima H."/>
            <person name="Detter J.C."/>
            <person name="Han C.S."/>
            <person name="Land M.L."/>
            <person name="Lucas S."/>
            <person name="Han J."/>
            <person name="Pennacchio L."/>
            <person name="Nolan M."/>
            <person name="Pitluck S."/>
            <person name="Woyke T."/>
            <person name="Goodwin L."/>
            <person name="Palumbo A.V."/>
            <person name="Elias D.A."/>
        </authorList>
    </citation>
    <scope>NUCLEOTIDE SEQUENCE [LARGE SCALE GENOMIC DNA]</scope>
    <source>
        <strain evidence="3 4">Walvis Bay</strain>
    </source>
</reference>